<geneLocation type="plasmid" evidence="1">
    <name>pRp12D01</name>
</geneLocation>
<organism evidence="1">
    <name type="scientific">Ralstonia pickettii (strain 12D)</name>
    <dbReference type="NCBI Taxonomy" id="428406"/>
    <lineage>
        <taxon>Bacteria</taxon>
        <taxon>Pseudomonadati</taxon>
        <taxon>Pseudomonadota</taxon>
        <taxon>Betaproteobacteria</taxon>
        <taxon>Burkholderiales</taxon>
        <taxon>Burkholderiaceae</taxon>
        <taxon>Ralstonia</taxon>
    </lineage>
</organism>
<accession>C6BPC1</accession>
<dbReference type="AlphaFoldDB" id="C6BPC1"/>
<proteinExistence type="predicted"/>
<gene>
    <name evidence="1" type="ordered locus">Rpic12D_4810</name>
</gene>
<keyword evidence="1" id="KW-0614">Plasmid</keyword>
<sequence length="90" mass="9750">MTNTLKPMNYGHGMSIMILVGEKMNLSPTHTEDAKQDLEGGSAHPMTAAAMEREAVRLNDLLRHDASLIAQANAHAQDLKVQYGFANATS</sequence>
<protein>
    <submittedName>
        <fullName evidence="1">Uncharacterized protein</fullName>
    </submittedName>
</protein>
<evidence type="ECO:0000313" key="1">
    <source>
        <dbReference type="EMBL" id="ACS66045.1"/>
    </source>
</evidence>
<name>C6BPC1_RALP1</name>
<dbReference type="HOGENOM" id="CLU_2438620_0_0_4"/>
<dbReference type="KEGG" id="rpf:Rpic12D_4810"/>
<dbReference type="EMBL" id="CP001646">
    <property type="protein sequence ID" value="ACS66045.1"/>
    <property type="molecule type" value="Genomic_DNA"/>
</dbReference>
<reference evidence="1" key="1">
    <citation type="submission" date="2009-06" db="EMBL/GenBank/DDBJ databases">
        <title>Complete sequence plasmid 1 of Ralstonia pickettii 12D.</title>
        <authorList>
            <consortium name="US DOE Joint Genome Institute"/>
            <person name="Lucas S."/>
            <person name="Copeland A."/>
            <person name="Lapidus A."/>
            <person name="Glavina del Rio T."/>
            <person name="Dalin E."/>
            <person name="Tice H."/>
            <person name="Bruce D."/>
            <person name="Goodwin L."/>
            <person name="Pitluck S."/>
            <person name="Sims D."/>
            <person name="Meincke L."/>
            <person name="Brettin T."/>
            <person name="Detter J.C."/>
            <person name="Han C."/>
            <person name="Larimer F."/>
            <person name="Land M."/>
            <person name="Hauser L."/>
            <person name="Kyrpides N."/>
            <person name="Ovchinnikova G."/>
            <person name="Marsh T."/>
            <person name="Richardson P."/>
        </authorList>
    </citation>
    <scope>NUCLEOTIDE SEQUENCE [LARGE SCALE GENOMIC DNA]</scope>
    <source>
        <strain evidence="1">12D</strain>
        <plasmid>12D</plasmid>
        <plasmid evidence="1">pRp12D01</plasmid>
    </source>
</reference>